<dbReference type="PROSITE" id="PS51186">
    <property type="entry name" value="GNAT"/>
    <property type="match status" value="1"/>
</dbReference>
<dbReference type="PANTHER" id="PTHR43792">
    <property type="entry name" value="GNAT FAMILY, PUTATIVE (AFU_ORTHOLOGUE AFUA_3G00765)-RELATED-RELATED"/>
    <property type="match status" value="1"/>
</dbReference>
<name>A0A317PI93_9HYPH</name>
<keyword evidence="3" id="KW-1185">Reference proteome</keyword>
<gene>
    <name evidence="2" type="ORF">DFR52_104440</name>
</gene>
<dbReference type="Gene3D" id="3.40.630.30">
    <property type="match status" value="1"/>
</dbReference>
<proteinExistence type="predicted"/>
<dbReference type="GO" id="GO:0016747">
    <property type="term" value="F:acyltransferase activity, transferring groups other than amino-acyl groups"/>
    <property type="evidence" value="ECO:0007669"/>
    <property type="project" value="InterPro"/>
</dbReference>
<dbReference type="InterPro" id="IPR051531">
    <property type="entry name" value="N-acetyltransferase"/>
</dbReference>
<reference evidence="2 3" key="1">
    <citation type="submission" date="2018-05" db="EMBL/GenBank/DDBJ databases">
        <title>Genomic Encyclopedia of Type Strains, Phase IV (KMG-IV): sequencing the most valuable type-strain genomes for metagenomic binning, comparative biology and taxonomic classification.</title>
        <authorList>
            <person name="Goeker M."/>
        </authorList>
    </citation>
    <scope>NUCLEOTIDE SEQUENCE [LARGE SCALE GENOMIC DNA]</scope>
    <source>
        <strain evidence="2 3">DSM 16791</strain>
    </source>
</reference>
<keyword evidence="2" id="KW-0808">Transferase</keyword>
<dbReference type="InterPro" id="IPR000182">
    <property type="entry name" value="GNAT_dom"/>
</dbReference>
<dbReference type="InterPro" id="IPR016181">
    <property type="entry name" value="Acyl_CoA_acyltransferase"/>
</dbReference>
<dbReference type="RefSeq" id="WP_110033293.1">
    <property type="nucleotide sequence ID" value="NZ_QGTR01000004.1"/>
</dbReference>
<dbReference type="SUPFAM" id="SSF55729">
    <property type="entry name" value="Acyl-CoA N-acyltransferases (Nat)"/>
    <property type="match status" value="1"/>
</dbReference>
<dbReference type="AlphaFoldDB" id="A0A317PI93"/>
<dbReference type="Pfam" id="PF13302">
    <property type="entry name" value="Acetyltransf_3"/>
    <property type="match status" value="1"/>
</dbReference>
<protein>
    <submittedName>
        <fullName evidence="2">RimJ/RimL family protein N-acetyltransferase</fullName>
    </submittedName>
</protein>
<dbReference type="PANTHER" id="PTHR43792:SF1">
    <property type="entry name" value="N-ACETYLTRANSFERASE DOMAIN-CONTAINING PROTEIN"/>
    <property type="match status" value="1"/>
</dbReference>
<accession>A0A317PI93</accession>
<organism evidence="2 3">
    <name type="scientific">Hoeflea marina</name>
    <dbReference type="NCBI Taxonomy" id="274592"/>
    <lineage>
        <taxon>Bacteria</taxon>
        <taxon>Pseudomonadati</taxon>
        <taxon>Pseudomonadota</taxon>
        <taxon>Alphaproteobacteria</taxon>
        <taxon>Hyphomicrobiales</taxon>
        <taxon>Rhizobiaceae</taxon>
        <taxon>Hoeflea</taxon>
    </lineage>
</organism>
<sequence length="203" mass="22529">MRLGVTLETGRQRIRHFRDDEADRRFFHRMSSDDAILRFFAQRWTRAEADSKLDEMNARTRSNGFGWAIAELRDTGEPVGLVGLGKLRIEEITGPGVEIGWRYVPEAWGRGLATEAALALRDHGFRPSGTGPESGLGLERLLAMAVPDNHASLGVMRRIGMLPVQGVEFDHPLVPDTHPQLKRHVLWAMEANAKESLASAGPA</sequence>
<evidence type="ECO:0000313" key="3">
    <source>
        <dbReference type="Proteomes" id="UP000246352"/>
    </source>
</evidence>
<evidence type="ECO:0000313" key="2">
    <source>
        <dbReference type="EMBL" id="PWV99148.1"/>
    </source>
</evidence>
<dbReference type="EMBL" id="QGTR01000004">
    <property type="protein sequence ID" value="PWV99148.1"/>
    <property type="molecule type" value="Genomic_DNA"/>
</dbReference>
<dbReference type="Proteomes" id="UP000246352">
    <property type="component" value="Unassembled WGS sequence"/>
</dbReference>
<feature type="domain" description="N-acetyltransferase" evidence="1">
    <location>
        <begin position="15"/>
        <end position="192"/>
    </location>
</feature>
<comment type="caution">
    <text evidence="2">The sequence shown here is derived from an EMBL/GenBank/DDBJ whole genome shotgun (WGS) entry which is preliminary data.</text>
</comment>
<dbReference type="OrthoDB" id="6293260at2"/>
<evidence type="ECO:0000259" key="1">
    <source>
        <dbReference type="PROSITE" id="PS51186"/>
    </source>
</evidence>